<accession>A0ACC2I9E1</accession>
<evidence type="ECO:0000313" key="1">
    <source>
        <dbReference type="EMBL" id="KAJ8111755.1"/>
    </source>
</evidence>
<proteinExistence type="predicted"/>
<reference evidence="1" key="1">
    <citation type="submission" date="2022-11" db="EMBL/GenBank/DDBJ databases">
        <title>Genome Sequence of Boeremia exigua.</title>
        <authorList>
            <person name="Buettner E."/>
        </authorList>
    </citation>
    <scope>NUCLEOTIDE SEQUENCE</scope>
    <source>
        <strain evidence="1">CU02</strain>
    </source>
</reference>
<evidence type="ECO:0000313" key="2">
    <source>
        <dbReference type="Proteomes" id="UP001153331"/>
    </source>
</evidence>
<keyword evidence="2" id="KW-1185">Reference proteome</keyword>
<organism evidence="1 2">
    <name type="scientific">Boeremia exigua</name>
    <dbReference type="NCBI Taxonomy" id="749465"/>
    <lineage>
        <taxon>Eukaryota</taxon>
        <taxon>Fungi</taxon>
        <taxon>Dikarya</taxon>
        <taxon>Ascomycota</taxon>
        <taxon>Pezizomycotina</taxon>
        <taxon>Dothideomycetes</taxon>
        <taxon>Pleosporomycetidae</taxon>
        <taxon>Pleosporales</taxon>
        <taxon>Pleosporineae</taxon>
        <taxon>Didymellaceae</taxon>
        <taxon>Boeremia</taxon>
    </lineage>
</organism>
<protein>
    <submittedName>
        <fullName evidence="1">Uncharacterized protein</fullName>
    </submittedName>
</protein>
<gene>
    <name evidence="1" type="ORF">OPT61_g5717</name>
</gene>
<sequence>MRSCTLLLAAASLFDLSIAGYALEDDYMTDFYGAFDFFTAADPTNGFVQYVDEATARQSNLINASTTVPVEWGVDSTNKTPEGRPSLRLVSKKKYNAGLVVMDVAHMPTGCGTWPAFWMVGPDWPNGGEIDILEGVNEQTNNGMTLHTAPNCKIGPDTSIFAGEVTTPNCDVNAKDQDKNVGCSIEHPSKNSYGVGLNEIGGGVYATQWTTEAISVWYFPRGSIPKDVLGDAPNPDGWGIPAAKFTGGCDIENMFKEQQIVFNTAFCGDWAGAVWESGSCAKKAATCDEYVQNNPEAFKDAYWTINALKVYQDNGNDTPAPPASSAPAQSTVISEPVPVPSGNASVPAISSGYATISTQIPSSAPILSFSSGAYVMPTISASEELPAETSAPVAEPSSSANIPTSEALQPSKSQGTPSNSIAPTSAAATTSKVATPTKPADPSGDNDDMPGFQWPKPGNGPASNATQPDDAPSEPTAVPTGDMSLPVEDLPSTTAVGAQPTSNPDDSESPAIVPSDVEPAPGAPTVTNVVGEQKTVYQTVYVTVTPGAEATPAPGLGKARAARFMREHRRRAVGHHARIAFAISATSTTSATPDRDLKTPPGSQLYKGVDSTHIRSAHILFSEGNMSCPVRLHPLRKPKNHRLPVPRYTLALPDGVTCIYTSYIGVQQHSDDANSTDARTQVCDQIQTWFKSSTQPSSYESFSLIDGREASGTTIWVGYWTDASLHAKALESLQLRSIWSRQPKEHRSLLGLWHESFTTPVSRLETNYSGLDYLPGLGQIPDSSAAEHDLATYWGAARDRIPDSAHDLFPRPTPEADRPSEDSAGLGQHLTGVSHQNVVHIRSGQWWENCNETERDAYEHKLEPTLRKGLQYLNDNAEAMGAMGLRYLRNTNVDTPTVDYARKETCGAGFFANLEDLENWAKTHSSHLAIWRGAMAHYKAFPDNRLFRTWHEVSVINEGDAHFDYRQQSYGRTNPDEIGASIVTSNDPPPFYTTQQQYLNNVKTTSTNRADITYLVRPGRRPAFTPPKQLYNYTDDALYTFSSYRVIESVSEVQGETFEFVFDTLDGHTARSEGGVATLQAVGTLLNEPQNESSFLLYDAIGLDIHDHYARTLGVAPSRLFLATSLLAHQPTPRISIPATATKELVAKADLLYLPLPSNVGLMAFNTQPALTKRLEAVYNANGKVVIKRVPGFLGSGALLGMLHLVTWDVDGYGPFEQLRANSELWGLMLRAQSEILNLPRFGWTGWLLSFVFGGWVTAKANQQMVEGAKPMRMEEFNAFHHGGKVAKQDLAVLEDILAEGEKAGRKMEALREVVKKARQTHAAK</sequence>
<name>A0ACC2I9E1_9PLEO</name>
<comment type="caution">
    <text evidence="1">The sequence shown here is derived from an EMBL/GenBank/DDBJ whole genome shotgun (WGS) entry which is preliminary data.</text>
</comment>
<dbReference type="EMBL" id="JAPHNI010000377">
    <property type="protein sequence ID" value="KAJ8111755.1"/>
    <property type="molecule type" value="Genomic_DNA"/>
</dbReference>
<dbReference type="Proteomes" id="UP001153331">
    <property type="component" value="Unassembled WGS sequence"/>
</dbReference>